<dbReference type="GO" id="GO:0003676">
    <property type="term" value="F:nucleic acid binding"/>
    <property type="evidence" value="ECO:0007669"/>
    <property type="project" value="InterPro"/>
</dbReference>
<feature type="non-terminal residue" evidence="1">
    <location>
        <position position="416"/>
    </location>
</feature>
<dbReference type="SUPFAM" id="SSF53098">
    <property type="entry name" value="Ribonuclease H-like"/>
    <property type="match status" value="1"/>
</dbReference>
<proteinExistence type="predicted"/>
<sequence>ARAAAGIFIGVGDDQNKGMCIPSTEIQSQYIAELYAALAAIKMMNSETALTIISTQSYVLNTMNKKLSRWEHEGWVGVPHREVLRCLSAELKARKAVMVFKLAPPGSHERMLCRHTSELAKRAARMRNDEQWELTLPPGTALPGLSLQGNKQRVFYHSIREIKTARQVQVPRHSTARVLDIIQEEAAGSFGRHVTEAEIWKALSAKEFLPRTTQFLWKAVHNAHRIGKYWTHIPECEEWAVCGGCGDVIKDMDHILLKCASPGQEIIRKAAEALWREKEDDWRTLSLGVILGCDSQCFSGLAEFRDDKGKTKEGSRRLYWIIMSESVYTIWKLRNDRRISRNRTPASDEEIINKWKYSINQRLQADIILANRPLKGRRPALAPQLVIATWSGILDDERNLPANWLREPRVLVGSRA</sequence>
<keyword evidence="2" id="KW-1185">Reference proteome</keyword>
<comment type="caution">
    <text evidence="1">The sequence shown here is derived from an EMBL/GenBank/DDBJ whole genome shotgun (WGS) entry which is preliminary data.</text>
</comment>
<dbReference type="EMBL" id="JARJLG010000058">
    <property type="protein sequence ID" value="KAJ7757383.1"/>
    <property type="molecule type" value="Genomic_DNA"/>
</dbReference>
<dbReference type="AlphaFoldDB" id="A0AAD7NEV0"/>
<evidence type="ECO:0000313" key="1">
    <source>
        <dbReference type="EMBL" id="KAJ7757383.1"/>
    </source>
</evidence>
<dbReference type="InterPro" id="IPR012337">
    <property type="entry name" value="RNaseH-like_sf"/>
</dbReference>
<name>A0AAD7NEV0_9AGAR</name>
<evidence type="ECO:0000313" key="2">
    <source>
        <dbReference type="Proteomes" id="UP001215280"/>
    </source>
</evidence>
<protein>
    <recommendedName>
        <fullName evidence="3">RNase H type-1 domain-containing protein</fullName>
    </recommendedName>
</protein>
<reference evidence="1" key="1">
    <citation type="submission" date="2023-03" db="EMBL/GenBank/DDBJ databases">
        <title>Massive genome expansion in bonnet fungi (Mycena s.s.) driven by repeated elements and novel gene families across ecological guilds.</title>
        <authorList>
            <consortium name="Lawrence Berkeley National Laboratory"/>
            <person name="Harder C.B."/>
            <person name="Miyauchi S."/>
            <person name="Viragh M."/>
            <person name="Kuo A."/>
            <person name="Thoen E."/>
            <person name="Andreopoulos B."/>
            <person name="Lu D."/>
            <person name="Skrede I."/>
            <person name="Drula E."/>
            <person name="Henrissat B."/>
            <person name="Morin E."/>
            <person name="Kohler A."/>
            <person name="Barry K."/>
            <person name="LaButti K."/>
            <person name="Morin E."/>
            <person name="Salamov A."/>
            <person name="Lipzen A."/>
            <person name="Mereny Z."/>
            <person name="Hegedus B."/>
            <person name="Baldrian P."/>
            <person name="Stursova M."/>
            <person name="Weitz H."/>
            <person name="Taylor A."/>
            <person name="Grigoriev I.V."/>
            <person name="Nagy L.G."/>
            <person name="Martin F."/>
            <person name="Kauserud H."/>
        </authorList>
    </citation>
    <scope>NUCLEOTIDE SEQUENCE</scope>
    <source>
        <strain evidence="1">CBHHK188m</strain>
    </source>
</reference>
<accession>A0AAD7NEV0</accession>
<dbReference type="InterPro" id="IPR036397">
    <property type="entry name" value="RNaseH_sf"/>
</dbReference>
<feature type="non-terminal residue" evidence="1">
    <location>
        <position position="1"/>
    </location>
</feature>
<dbReference type="Proteomes" id="UP001215280">
    <property type="component" value="Unassembled WGS sequence"/>
</dbReference>
<organism evidence="1 2">
    <name type="scientific">Mycena maculata</name>
    <dbReference type="NCBI Taxonomy" id="230809"/>
    <lineage>
        <taxon>Eukaryota</taxon>
        <taxon>Fungi</taxon>
        <taxon>Dikarya</taxon>
        <taxon>Basidiomycota</taxon>
        <taxon>Agaricomycotina</taxon>
        <taxon>Agaricomycetes</taxon>
        <taxon>Agaricomycetidae</taxon>
        <taxon>Agaricales</taxon>
        <taxon>Marasmiineae</taxon>
        <taxon>Mycenaceae</taxon>
        <taxon>Mycena</taxon>
    </lineage>
</organism>
<gene>
    <name evidence="1" type="ORF">DFH07DRAFT_695136</name>
</gene>
<evidence type="ECO:0008006" key="3">
    <source>
        <dbReference type="Google" id="ProtNLM"/>
    </source>
</evidence>
<dbReference type="Gene3D" id="3.30.420.10">
    <property type="entry name" value="Ribonuclease H-like superfamily/Ribonuclease H"/>
    <property type="match status" value="1"/>
</dbReference>